<dbReference type="InterPro" id="IPR012677">
    <property type="entry name" value="Nucleotide-bd_a/b_plait_sf"/>
</dbReference>
<evidence type="ECO:0000256" key="7">
    <source>
        <dbReference type="ARBA" id="ARBA00023242"/>
    </source>
</evidence>
<proteinExistence type="predicted"/>
<dbReference type="CDD" id="cd16618">
    <property type="entry name" value="mRING-HC-C4C4_CNOT4"/>
    <property type="match status" value="1"/>
</dbReference>
<dbReference type="AlphaFoldDB" id="A0AAD9LGI4"/>
<dbReference type="CDD" id="cd12438">
    <property type="entry name" value="RRM_CNOT4"/>
    <property type="match status" value="1"/>
</dbReference>
<comment type="subcellular location">
    <subcellularLocation>
        <location evidence="1">Nucleus</location>
    </subcellularLocation>
</comment>
<keyword evidence="7" id="KW-0539">Nucleus</keyword>
<dbReference type="SMART" id="SM00361">
    <property type="entry name" value="RRM_1"/>
    <property type="match status" value="1"/>
</dbReference>
<dbReference type="InterPro" id="IPR039780">
    <property type="entry name" value="Mot2"/>
</dbReference>
<dbReference type="Pfam" id="PF14570">
    <property type="entry name" value="zf-RING_4"/>
    <property type="match status" value="1"/>
</dbReference>
<dbReference type="PANTHER" id="PTHR12603:SF0">
    <property type="entry name" value="CCR4-NOT TRANSCRIPTION COMPLEX SUBUNIT 4"/>
    <property type="match status" value="1"/>
</dbReference>
<comment type="caution">
    <text evidence="13">The sequence shown here is derived from an EMBL/GenBank/DDBJ whole genome shotgun (WGS) entry which is preliminary data.</text>
</comment>
<dbReference type="Gene3D" id="3.30.40.10">
    <property type="entry name" value="Zinc/RING finger domain, C3HC4 (zinc finger)"/>
    <property type="match status" value="1"/>
</dbReference>
<evidence type="ECO:0000256" key="6">
    <source>
        <dbReference type="ARBA" id="ARBA00023054"/>
    </source>
</evidence>
<evidence type="ECO:0000256" key="5">
    <source>
        <dbReference type="ARBA" id="ARBA00022884"/>
    </source>
</evidence>
<feature type="compositionally biased region" description="Basic and acidic residues" evidence="10">
    <location>
        <begin position="99"/>
        <end position="113"/>
    </location>
</feature>
<evidence type="ECO:0000256" key="10">
    <source>
        <dbReference type="SAM" id="MobiDB-lite"/>
    </source>
</evidence>
<dbReference type="SUPFAM" id="SSF57850">
    <property type="entry name" value="RING/U-box"/>
    <property type="match status" value="1"/>
</dbReference>
<dbReference type="InterPro" id="IPR013083">
    <property type="entry name" value="Znf_RING/FYVE/PHD"/>
</dbReference>
<dbReference type="GO" id="GO:0030014">
    <property type="term" value="C:CCR4-NOT complex"/>
    <property type="evidence" value="ECO:0007669"/>
    <property type="project" value="InterPro"/>
</dbReference>
<keyword evidence="3 8" id="KW-0863">Zinc-finger</keyword>
<dbReference type="InterPro" id="IPR035979">
    <property type="entry name" value="RBD_domain_sf"/>
</dbReference>
<keyword evidence="4" id="KW-0862">Zinc</keyword>
<organism evidence="13 14">
    <name type="scientific">Babesia divergens</name>
    <dbReference type="NCBI Taxonomy" id="32595"/>
    <lineage>
        <taxon>Eukaryota</taxon>
        <taxon>Sar</taxon>
        <taxon>Alveolata</taxon>
        <taxon>Apicomplexa</taxon>
        <taxon>Aconoidasida</taxon>
        <taxon>Piroplasmida</taxon>
        <taxon>Babesiidae</taxon>
        <taxon>Babesia</taxon>
    </lineage>
</organism>
<dbReference type="GO" id="GO:0004842">
    <property type="term" value="F:ubiquitin-protein transferase activity"/>
    <property type="evidence" value="ECO:0007669"/>
    <property type="project" value="InterPro"/>
</dbReference>
<keyword evidence="14" id="KW-1185">Reference proteome</keyword>
<dbReference type="GO" id="GO:0003723">
    <property type="term" value="F:RNA binding"/>
    <property type="evidence" value="ECO:0007669"/>
    <property type="project" value="UniProtKB-UniRule"/>
</dbReference>
<accession>A0AAD9LGI4</accession>
<dbReference type="InterPro" id="IPR000504">
    <property type="entry name" value="RRM_dom"/>
</dbReference>
<keyword evidence="5 9" id="KW-0694">RNA-binding</keyword>
<dbReference type="PANTHER" id="PTHR12603">
    <property type="entry name" value="CCR4-NOT TRANSCRIPTION COMPLEX RELATED"/>
    <property type="match status" value="1"/>
</dbReference>
<dbReference type="InterPro" id="IPR039515">
    <property type="entry name" value="NOT4_mRING-HC-C4C4"/>
</dbReference>
<evidence type="ECO:0000256" key="4">
    <source>
        <dbReference type="ARBA" id="ARBA00022833"/>
    </source>
</evidence>
<protein>
    <recommendedName>
        <fullName evidence="15">CCR4-NOT transcription complex subunit 4</fullName>
    </recommendedName>
</protein>
<dbReference type="SUPFAM" id="SSF54928">
    <property type="entry name" value="RNA-binding domain, RBD"/>
    <property type="match status" value="1"/>
</dbReference>
<evidence type="ECO:0000256" key="1">
    <source>
        <dbReference type="ARBA" id="ARBA00004123"/>
    </source>
</evidence>
<evidence type="ECO:0000256" key="8">
    <source>
        <dbReference type="PROSITE-ProRule" id="PRU00175"/>
    </source>
</evidence>
<evidence type="ECO:0000259" key="11">
    <source>
        <dbReference type="PROSITE" id="PS50089"/>
    </source>
</evidence>
<sequence length="669" mass="76626">MAGYRVVAEAQKTDLPNNDADEELTCPLCMEVLDETDRNFYPCTCDYQVCLWCLHYIRTTMGNKCPACRRDYDESNMKYKCTTYTQAPPRNATTKKKRDLGDKEATTREERSHSPRGSSVSMNLKDVRVIQRNLVYVVGIPYRVAKKEILKQTEYFGQYGKIQHIVINKSQNYNSHIGGPSYTAYVTYSKKSEAATAIQAIDGSQIDGRQLRASYGTTKYCSYFFKGLKCTNSECYYLHHIGDERERISKDDLASLMHKSPNPPFGVVDNGRDYSATSKFKEDHPRKRQDNHTRSKPAATTHARIREPLEQETFSGYSMAKNEGDMSSWSNVASGVREANIQNDNMTYYVYQHPEELQLQYAVLGEGYSDGYAHAFDGYQQRPDGDCNPNDAVVNNYLANIDMDDSNIAVSLDQYDMMQRLLSRPLLLELQRYNRCNHLVYCINSPIRYAQVYGNYDMQHLDGNISDDDDDARGSKCSRWMPAEEVKNVGALRMANRRRQIDYYKGMNQLTPSMTGEDAISPGAPSLGPKQFFTSRKRTEEILYKIKRHSTMLENLAKQYKCDPQHRRQAADKYDREHMEVYKSASSSSYSSADESTIIDFTPFSSMGADTESGRYVSSILYAPSMSESQLDTEIKIQEKLRNEALKLHEVELAREERFARHLALLDDF</sequence>
<dbReference type="PROSITE" id="PS50102">
    <property type="entry name" value="RRM"/>
    <property type="match status" value="1"/>
</dbReference>
<dbReference type="InterPro" id="IPR003954">
    <property type="entry name" value="RRM_euk-type"/>
</dbReference>
<dbReference type="Proteomes" id="UP001195914">
    <property type="component" value="Unassembled WGS sequence"/>
</dbReference>
<feature type="domain" description="RRM" evidence="12">
    <location>
        <begin position="133"/>
        <end position="218"/>
    </location>
</feature>
<dbReference type="EMBL" id="JAHBMH010000062">
    <property type="protein sequence ID" value="KAK1934747.1"/>
    <property type="molecule type" value="Genomic_DNA"/>
</dbReference>
<evidence type="ECO:0000256" key="3">
    <source>
        <dbReference type="ARBA" id="ARBA00022771"/>
    </source>
</evidence>
<gene>
    <name evidence="13" type="ORF">X943_000798</name>
</gene>
<dbReference type="GO" id="GO:0016567">
    <property type="term" value="P:protein ubiquitination"/>
    <property type="evidence" value="ECO:0007669"/>
    <property type="project" value="TreeGrafter"/>
</dbReference>
<feature type="domain" description="RING-type" evidence="11">
    <location>
        <begin position="26"/>
        <end position="69"/>
    </location>
</feature>
<evidence type="ECO:0000313" key="13">
    <source>
        <dbReference type="EMBL" id="KAK1934747.1"/>
    </source>
</evidence>
<evidence type="ECO:0000256" key="2">
    <source>
        <dbReference type="ARBA" id="ARBA00022723"/>
    </source>
</evidence>
<evidence type="ECO:0000313" key="14">
    <source>
        <dbReference type="Proteomes" id="UP001195914"/>
    </source>
</evidence>
<evidence type="ECO:0000259" key="12">
    <source>
        <dbReference type="PROSITE" id="PS50102"/>
    </source>
</evidence>
<name>A0AAD9LGI4_BABDI</name>
<feature type="region of interest" description="Disordered" evidence="10">
    <location>
        <begin position="88"/>
        <end position="120"/>
    </location>
</feature>
<feature type="region of interest" description="Disordered" evidence="10">
    <location>
        <begin position="255"/>
        <end position="313"/>
    </location>
</feature>
<keyword evidence="6" id="KW-0175">Coiled coil</keyword>
<keyword evidence="2" id="KW-0479">Metal-binding</keyword>
<evidence type="ECO:0000256" key="9">
    <source>
        <dbReference type="PROSITE-ProRule" id="PRU00176"/>
    </source>
</evidence>
<dbReference type="PROSITE" id="PS50089">
    <property type="entry name" value="ZF_RING_2"/>
    <property type="match status" value="1"/>
</dbReference>
<dbReference type="GO" id="GO:0005634">
    <property type="term" value="C:nucleus"/>
    <property type="evidence" value="ECO:0007669"/>
    <property type="project" value="UniProtKB-SubCell"/>
</dbReference>
<evidence type="ECO:0008006" key="15">
    <source>
        <dbReference type="Google" id="ProtNLM"/>
    </source>
</evidence>
<dbReference type="GO" id="GO:0008270">
    <property type="term" value="F:zinc ion binding"/>
    <property type="evidence" value="ECO:0007669"/>
    <property type="project" value="UniProtKB-KW"/>
</dbReference>
<dbReference type="InterPro" id="IPR001841">
    <property type="entry name" value="Znf_RING"/>
</dbReference>
<feature type="compositionally biased region" description="Basic and acidic residues" evidence="10">
    <location>
        <begin position="279"/>
        <end position="293"/>
    </location>
</feature>
<dbReference type="Gene3D" id="3.30.70.330">
    <property type="match status" value="1"/>
</dbReference>
<reference evidence="13" key="2">
    <citation type="submission" date="2021-05" db="EMBL/GenBank/DDBJ databases">
        <authorList>
            <person name="Pain A."/>
        </authorList>
    </citation>
    <scope>NUCLEOTIDE SEQUENCE</scope>
    <source>
        <strain evidence="13">1802A</strain>
    </source>
</reference>
<dbReference type="FunFam" id="3.30.40.10:FF:000006">
    <property type="entry name" value="CCR4-NOT transcription complex subunit 4"/>
    <property type="match status" value="1"/>
</dbReference>
<dbReference type="SMART" id="SM00360">
    <property type="entry name" value="RRM"/>
    <property type="match status" value="1"/>
</dbReference>
<dbReference type="InterPro" id="IPR034261">
    <property type="entry name" value="CNOT4_RRM"/>
</dbReference>
<reference evidence="13" key="1">
    <citation type="journal article" date="2014" name="Nucleic Acids Res.">
        <title>The evolutionary dynamics of variant antigen genes in Babesia reveal a history of genomic innovation underlying host-parasite interaction.</title>
        <authorList>
            <person name="Jackson A.P."/>
            <person name="Otto T.D."/>
            <person name="Darby A."/>
            <person name="Ramaprasad A."/>
            <person name="Xia D."/>
            <person name="Echaide I.E."/>
            <person name="Farber M."/>
            <person name="Gahlot S."/>
            <person name="Gamble J."/>
            <person name="Gupta D."/>
            <person name="Gupta Y."/>
            <person name="Jackson L."/>
            <person name="Malandrin L."/>
            <person name="Malas T.B."/>
            <person name="Moussa E."/>
            <person name="Nair M."/>
            <person name="Reid A.J."/>
            <person name="Sanders M."/>
            <person name="Sharma J."/>
            <person name="Tracey A."/>
            <person name="Quail M.A."/>
            <person name="Weir W."/>
            <person name="Wastling J.M."/>
            <person name="Hall N."/>
            <person name="Willadsen P."/>
            <person name="Lingelbach K."/>
            <person name="Shiels B."/>
            <person name="Tait A."/>
            <person name="Berriman M."/>
            <person name="Allred D.R."/>
            <person name="Pain A."/>
        </authorList>
    </citation>
    <scope>NUCLEOTIDE SEQUENCE</scope>
    <source>
        <strain evidence="13">1802A</strain>
    </source>
</reference>
<dbReference type="Pfam" id="PF00076">
    <property type="entry name" value="RRM_1"/>
    <property type="match status" value="1"/>
</dbReference>